<feature type="transmembrane region" description="Helical" evidence="1">
    <location>
        <begin position="103"/>
        <end position="126"/>
    </location>
</feature>
<dbReference type="EMBL" id="CP129971">
    <property type="protein sequence ID" value="WKK76316.1"/>
    <property type="molecule type" value="Genomic_DNA"/>
</dbReference>
<dbReference type="Pfam" id="PF02447">
    <property type="entry name" value="GntP_permease"/>
    <property type="match status" value="1"/>
</dbReference>
<evidence type="ECO:0000313" key="3">
    <source>
        <dbReference type="Proteomes" id="UP001230496"/>
    </source>
</evidence>
<name>A0AA49GAP5_9BACT</name>
<dbReference type="Proteomes" id="UP001230496">
    <property type="component" value="Chromosome"/>
</dbReference>
<reference evidence="2 3" key="1">
    <citation type="submission" date="2023-08" db="EMBL/GenBank/DDBJ databases">
        <title>Comparative genomics and taxonomic characterization of three novel marine species of genus Marivirga.</title>
        <authorList>
            <person name="Muhammad N."/>
            <person name="Kim S.-G."/>
        </authorList>
    </citation>
    <scope>NUCLEOTIDE SEQUENCE [LARGE SCALE GENOMIC DNA]</scope>
    <source>
        <strain evidence="2 3">BDSF4-3</strain>
    </source>
</reference>
<feature type="transmembrane region" description="Helical" evidence="1">
    <location>
        <begin position="62"/>
        <end position="83"/>
    </location>
</feature>
<dbReference type="GO" id="GO:0015128">
    <property type="term" value="F:gluconate transmembrane transporter activity"/>
    <property type="evidence" value="ECO:0007669"/>
    <property type="project" value="InterPro"/>
</dbReference>
<feature type="transmembrane region" description="Helical" evidence="1">
    <location>
        <begin position="423"/>
        <end position="446"/>
    </location>
</feature>
<keyword evidence="1" id="KW-0472">Membrane</keyword>
<feature type="transmembrane region" description="Helical" evidence="1">
    <location>
        <begin position="337"/>
        <end position="354"/>
    </location>
</feature>
<dbReference type="GO" id="GO:0005886">
    <property type="term" value="C:plasma membrane"/>
    <property type="evidence" value="ECO:0007669"/>
    <property type="project" value="TreeGrafter"/>
</dbReference>
<evidence type="ECO:0000313" key="2">
    <source>
        <dbReference type="EMBL" id="WKK76316.1"/>
    </source>
</evidence>
<protein>
    <submittedName>
        <fullName evidence="2">GntP family permease</fullName>
    </submittedName>
</protein>
<feature type="transmembrane region" description="Helical" evidence="1">
    <location>
        <begin position="180"/>
        <end position="200"/>
    </location>
</feature>
<feature type="transmembrane region" description="Helical" evidence="1">
    <location>
        <begin position="230"/>
        <end position="250"/>
    </location>
</feature>
<dbReference type="KEGG" id="msaa:QYS49_02820"/>
<dbReference type="RefSeq" id="WP_308350556.1">
    <property type="nucleotide sequence ID" value="NZ_CP129971.1"/>
</dbReference>
<evidence type="ECO:0000256" key="1">
    <source>
        <dbReference type="SAM" id="Phobius"/>
    </source>
</evidence>
<dbReference type="InterPro" id="IPR003474">
    <property type="entry name" value="Glcn_transporter"/>
</dbReference>
<dbReference type="PANTHER" id="PTHR30354">
    <property type="entry name" value="GNT FAMILY GLUCONATE TRANSPORTER"/>
    <property type="match status" value="1"/>
</dbReference>
<feature type="transmembrane region" description="Helical" evidence="1">
    <location>
        <begin position="384"/>
        <end position="402"/>
    </location>
</feature>
<feature type="transmembrane region" description="Helical" evidence="1">
    <location>
        <begin position="296"/>
        <end position="317"/>
    </location>
</feature>
<keyword evidence="3" id="KW-1185">Reference proteome</keyword>
<gene>
    <name evidence="2" type="ORF">QYS49_02820</name>
</gene>
<feature type="transmembrane region" description="Helical" evidence="1">
    <location>
        <begin position="361"/>
        <end position="378"/>
    </location>
</feature>
<feature type="transmembrane region" description="Helical" evidence="1">
    <location>
        <begin position="262"/>
        <end position="281"/>
    </location>
</feature>
<keyword evidence="1" id="KW-1133">Transmembrane helix</keyword>
<organism evidence="2 3">
    <name type="scientific">Marivirga salinarum</name>
    <dbReference type="NCBI Taxonomy" id="3059078"/>
    <lineage>
        <taxon>Bacteria</taxon>
        <taxon>Pseudomonadati</taxon>
        <taxon>Bacteroidota</taxon>
        <taxon>Cytophagia</taxon>
        <taxon>Cytophagales</taxon>
        <taxon>Marivirgaceae</taxon>
        <taxon>Marivirga</taxon>
    </lineage>
</organism>
<dbReference type="AlphaFoldDB" id="A0AA49GAP5"/>
<feature type="transmembrane region" description="Helical" evidence="1">
    <location>
        <begin position="6"/>
        <end position="23"/>
    </location>
</feature>
<keyword evidence="1" id="KW-0812">Transmembrane</keyword>
<sequence>MGDFYTIIFWIVLSIILIILGTARFKLHPAIVLFSVALLTAIGLGFPVIQSVEVISFGFGNMLANIGILILLGCVLAVILEELQSIKYLSNLFIRVFGLKKPFLLLSSLGGLIGIPVFCDVAYIILSDFSKTLAGQAKVSRISTSVTIASSLYIAHNLIPPTPGPLAVIGNFGVADQLGLVFLLGIIISLFLVLILSLYAQFISRNTLNEDTEIEKEKDESNTSKLPSKIIIPLILPIILIANGSVLGIINSDNVVLNALETIGNPIIALAIGVLIGLFLLKRKSSELKMDLIKKAILQAGPILVITGLGGSYGQVIKESAFSDLLIDSINIQTQEPFMILIIAYLMAFFIKTAQGSSTSAMIIVSAIIAPLIIGSTLDTVMGTSLLVLAIGSGAMMVSHSNDSYFWVVKEFSGMSVKQALKSYSIGTILLSVSSMVLVMLLFWILG</sequence>
<dbReference type="PANTHER" id="PTHR30354:SF11">
    <property type="entry name" value="PERMEASE"/>
    <property type="match status" value="1"/>
</dbReference>
<feature type="transmembrane region" description="Helical" evidence="1">
    <location>
        <begin position="30"/>
        <end position="50"/>
    </location>
</feature>
<proteinExistence type="predicted"/>
<accession>A0AA49GAP5</accession>